<evidence type="ECO:0000256" key="1">
    <source>
        <dbReference type="ARBA" id="ARBA00001933"/>
    </source>
</evidence>
<dbReference type="GO" id="GO:0030170">
    <property type="term" value="F:pyridoxal phosphate binding"/>
    <property type="evidence" value="ECO:0007669"/>
    <property type="project" value="InterPro"/>
</dbReference>
<dbReference type="SUPFAM" id="SSF53383">
    <property type="entry name" value="PLP-dependent transferases"/>
    <property type="match status" value="1"/>
</dbReference>
<accession>A0A841AAR7</accession>
<organism evidence="6 7">
    <name type="scientific">Brachybacterium aquaticum</name>
    <dbReference type="NCBI Taxonomy" id="1432564"/>
    <lineage>
        <taxon>Bacteria</taxon>
        <taxon>Bacillati</taxon>
        <taxon>Actinomycetota</taxon>
        <taxon>Actinomycetes</taxon>
        <taxon>Micrococcales</taxon>
        <taxon>Dermabacteraceae</taxon>
        <taxon>Brachybacterium</taxon>
    </lineage>
</organism>
<keyword evidence="2 6" id="KW-0032">Aminotransferase</keyword>
<dbReference type="InterPro" id="IPR015422">
    <property type="entry name" value="PyrdxlP-dep_Trfase_small"/>
</dbReference>
<comment type="cofactor">
    <cofactor evidence="1">
        <name>pyridoxal 5'-phosphate</name>
        <dbReference type="ChEBI" id="CHEBI:597326"/>
    </cofactor>
</comment>
<keyword evidence="7" id="KW-1185">Reference proteome</keyword>
<dbReference type="RefSeq" id="WP_184325649.1">
    <property type="nucleotide sequence ID" value="NZ_JACHLZ010000001.1"/>
</dbReference>
<dbReference type="PANTHER" id="PTHR42790">
    <property type="entry name" value="AMINOTRANSFERASE"/>
    <property type="match status" value="1"/>
</dbReference>
<dbReference type="EMBL" id="JACHLZ010000001">
    <property type="protein sequence ID" value="MBB5832299.1"/>
    <property type="molecule type" value="Genomic_DNA"/>
</dbReference>
<name>A0A841AAR7_9MICO</name>
<evidence type="ECO:0000259" key="5">
    <source>
        <dbReference type="Pfam" id="PF00155"/>
    </source>
</evidence>
<dbReference type="GO" id="GO:0008483">
    <property type="term" value="F:transaminase activity"/>
    <property type="evidence" value="ECO:0007669"/>
    <property type="project" value="UniProtKB-KW"/>
</dbReference>
<dbReference type="InterPro" id="IPR015424">
    <property type="entry name" value="PyrdxlP-dep_Trfase"/>
</dbReference>
<dbReference type="InterPro" id="IPR015421">
    <property type="entry name" value="PyrdxlP-dep_Trfase_major"/>
</dbReference>
<feature type="domain" description="Aminotransferase class I/classII large" evidence="5">
    <location>
        <begin position="53"/>
        <end position="372"/>
    </location>
</feature>
<dbReference type="CDD" id="cd00609">
    <property type="entry name" value="AAT_like"/>
    <property type="match status" value="1"/>
</dbReference>
<dbReference type="Pfam" id="PF00155">
    <property type="entry name" value="Aminotran_1_2"/>
    <property type="match status" value="1"/>
</dbReference>
<proteinExistence type="predicted"/>
<evidence type="ECO:0000313" key="7">
    <source>
        <dbReference type="Proteomes" id="UP000588158"/>
    </source>
</evidence>
<evidence type="ECO:0000256" key="4">
    <source>
        <dbReference type="ARBA" id="ARBA00022898"/>
    </source>
</evidence>
<evidence type="ECO:0000313" key="6">
    <source>
        <dbReference type="EMBL" id="MBB5832299.1"/>
    </source>
</evidence>
<comment type="caution">
    <text evidence="6">The sequence shown here is derived from an EMBL/GenBank/DDBJ whole genome shotgun (WGS) entry which is preliminary data.</text>
</comment>
<evidence type="ECO:0000256" key="2">
    <source>
        <dbReference type="ARBA" id="ARBA00022576"/>
    </source>
</evidence>
<protein>
    <submittedName>
        <fullName evidence="6">2-aminoadipate transaminase</fullName>
        <ecNumber evidence="6">2.6.1.-</ecNumber>
    </submittedName>
</protein>
<dbReference type="AlphaFoldDB" id="A0A841AAR7"/>
<evidence type="ECO:0000256" key="3">
    <source>
        <dbReference type="ARBA" id="ARBA00022679"/>
    </source>
</evidence>
<dbReference type="InterPro" id="IPR004839">
    <property type="entry name" value="Aminotransferase_I/II_large"/>
</dbReference>
<dbReference type="EC" id="2.6.1.-" evidence="6"/>
<dbReference type="Proteomes" id="UP000588158">
    <property type="component" value="Unassembled WGS sequence"/>
</dbReference>
<sequence>MTTTALDPAALAAGLLSPLAAREDLSHGFGPGGTSVPGAVSLMGGAPSADLLPLAALREAARDLTTDPAALVDALQYSAAPGITPLREWIARREGVDASRVLVTNGAFHGLSLVFDALLERGDLIAVEDPTYPLIFRDLQHHDVDVLPVSLTEEGLDLDALEERLEAGARPKLLYTVPDFHNPTGLIVPAAQRERLVSLAERHGFVIVSDSAYAGLAFPGVETPADFTTDSDLVVRVRTFSKILGPGLRLGYLVLPAWLVGPVTRLRANQDQHSSVVVQAIVERVVGAGEHAPLHGGLDGIADRARTAYASRFDLVAGLLDEALPGGIEIAHRTGGIFLWAQVDEAIDLAAARRIARERTGTDFVPGRYFRLATAADTAPARRAAGSPSADGAGALEGAGAELTSTDAGRLRVGISHLDEPALREGVTRLAAALTDPEARR</sequence>
<keyword evidence="4" id="KW-0663">Pyridoxal phosphate</keyword>
<dbReference type="Gene3D" id="3.90.1150.10">
    <property type="entry name" value="Aspartate Aminotransferase, domain 1"/>
    <property type="match status" value="1"/>
</dbReference>
<dbReference type="Gene3D" id="3.40.640.10">
    <property type="entry name" value="Type I PLP-dependent aspartate aminotransferase-like (Major domain)"/>
    <property type="match status" value="1"/>
</dbReference>
<gene>
    <name evidence="6" type="ORF">HNR70_002112</name>
</gene>
<dbReference type="GO" id="GO:1901605">
    <property type="term" value="P:alpha-amino acid metabolic process"/>
    <property type="evidence" value="ECO:0007669"/>
    <property type="project" value="TreeGrafter"/>
</dbReference>
<keyword evidence="3 6" id="KW-0808">Transferase</keyword>
<reference evidence="6 7" key="1">
    <citation type="submission" date="2020-08" db="EMBL/GenBank/DDBJ databases">
        <title>Sequencing the genomes of 1000 actinobacteria strains.</title>
        <authorList>
            <person name="Klenk H.-P."/>
        </authorList>
    </citation>
    <scope>NUCLEOTIDE SEQUENCE [LARGE SCALE GENOMIC DNA]</scope>
    <source>
        <strain evidence="6 7">DSM 28796</strain>
    </source>
</reference>
<dbReference type="PANTHER" id="PTHR42790:SF19">
    <property type="entry name" value="KYNURENINE_ALPHA-AMINOADIPATE AMINOTRANSFERASE, MITOCHONDRIAL"/>
    <property type="match status" value="1"/>
</dbReference>
<dbReference type="InterPro" id="IPR050859">
    <property type="entry name" value="Class-I_PLP-dep_aminotransf"/>
</dbReference>